<feature type="domain" description="Large ribosomal subunit protein uL5 C-terminal" evidence="8">
    <location>
        <begin position="85"/>
        <end position="176"/>
    </location>
</feature>
<dbReference type="InterPro" id="IPR020930">
    <property type="entry name" value="Ribosomal_uL5_bac-type"/>
</dbReference>
<dbReference type="GO" id="GO:0003735">
    <property type="term" value="F:structural constituent of ribosome"/>
    <property type="evidence" value="ECO:0007669"/>
    <property type="project" value="InterPro"/>
</dbReference>
<dbReference type="HAMAP" id="MF_01333_B">
    <property type="entry name" value="Ribosomal_uL5_B"/>
    <property type="match status" value="1"/>
</dbReference>
<dbReference type="GO" id="GO:0000049">
    <property type="term" value="F:tRNA binding"/>
    <property type="evidence" value="ECO:0007669"/>
    <property type="project" value="UniProtKB-UniRule"/>
</dbReference>
<dbReference type="GO" id="GO:0019843">
    <property type="term" value="F:rRNA binding"/>
    <property type="evidence" value="ECO:0007669"/>
    <property type="project" value="UniProtKB-UniRule"/>
</dbReference>
<dbReference type="GO" id="GO:0006412">
    <property type="term" value="P:translation"/>
    <property type="evidence" value="ECO:0007669"/>
    <property type="project" value="UniProtKB-UniRule"/>
</dbReference>
<dbReference type="SUPFAM" id="SSF55282">
    <property type="entry name" value="RL5-like"/>
    <property type="match status" value="1"/>
</dbReference>
<keyword evidence="2 5" id="KW-0689">Ribosomal protein</keyword>
<dbReference type="Pfam" id="PF00281">
    <property type="entry name" value="Ribosomal_L5"/>
    <property type="match status" value="1"/>
</dbReference>
<dbReference type="InterPro" id="IPR022803">
    <property type="entry name" value="Ribosomal_uL5_dom_sf"/>
</dbReference>
<keyword evidence="5" id="KW-0694">RNA-binding</keyword>
<dbReference type="Pfam" id="PF00673">
    <property type="entry name" value="Ribosomal_L5_C"/>
    <property type="match status" value="1"/>
</dbReference>
<dbReference type="InterPro" id="IPR031310">
    <property type="entry name" value="Ribosomal_uL5_N"/>
</dbReference>
<reference evidence="9 10" key="1">
    <citation type="journal article" date="2016" name="Nat. Commun.">
        <title>Thousands of microbial genomes shed light on interconnected biogeochemical processes in an aquifer system.</title>
        <authorList>
            <person name="Anantharaman K."/>
            <person name="Brown C.T."/>
            <person name="Hug L.A."/>
            <person name="Sharon I."/>
            <person name="Castelle C.J."/>
            <person name="Probst A.J."/>
            <person name="Thomas B.C."/>
            <person name="Singh A."/>
            <person name="Wilkins M.J."/>
            <person name="Karaoz U."/>
            <person name="Brodie E.L."/>
            <person name="Williams K.H."/>
            <person name="Hubbard S.S."/>
            <person name="Banfield J.F."/>
        </authorList>
    </citation>
    <scope>NUCLEOTIDE SEQUENCE [LARGE SCALE GENOMIC DNA]</scope>
</reference>
<dbReference type="FunFam" id="3.30.1440.10:FF:000001">
    <property type="entry name" value="50S ribosomal protein L5"/>
    <property type="match status" value="1"/>
</dbReference>
<proteinExistence type="inferred from homology"/>
<evidence type="ECO:0000259" key="7">
    <source>
        <dbReference type="Pfam" id="PF00281"/>
    </source>
</evidence>
<keyword evidence="5" id="KW-0699">rRNA-binding</keyword>
<evidence type="ECO:0000256" key="1">
    <source>
        <dbReference type="ARBA" id="ARBA00008553"/>
    </source>
</evidence>
<evidence type="ECO:0000256" key="4">
    <source>
        <dbReference type="ARBA" id="ARBA00035245"/>
    </source>
</evidence>
<name>A0A1F8EBW2_9BACT</name>
<keyword evidence="3 5" id="KW-0687">Ribonucleoprotein</keyword>
<keyword evidence="5" id="KW-0820">tRNA-binding</keyword>
<comment type="subunit">
    <text evidence="5">Part of the 50S ribosomal subunit; part of the 5S rRNA/L5/L18/L25 subcomplex. Contacts the 5S rRNA and the P site tRNA. Forms a bridge to the 30S subunit in the 70S ribosome.</text>
</comment>
<gene>
    <name evidence="5" type="primary">rplE</name>
    <name evidence="9" type="ORF">A2649_02420</name>
</gene>
<comment type="caution">
    <text evidence="9">The sequence shown here is derived from an EMBL/GenBank/DDBJ whole genome shotgun (WGS) entry which is preliminary data.</text>
</comment>
<dbReference type="PIRSF" id="PIRSF002161">
    <property type="entry name" value="Ribosomal_L5"/>
    <property type="match status" value="1"/>
</dbReference>
<dbReference type="PANTHER" id="PTHR11994">
    <property type="entry name" value="60S RIBOSOMAL PROTEIN L11-RELATED"/>
    <property type="match status" value="1"/>
</dbReference>
<dbReference type="InterPro" id="IPR002132">
    <property type="entry name" value="Ribosomal_uL5"/>
</dbReference>
<evidence type="ECO:0000256" key="5">
    <source>
        <dbReference type="HAMAP-Rule" id="MF_01333"/>
    </source>
</evidence>
<evidence type="ECO:0000256" key="2">
    <source>
        <dbReference type="ARBA" id="ARBA00022980"/>
    </source>
</evidence>
<protein>
    <recommendedName>
        <fullName evidence="4 5">Large ribosomal subunit protein uL5</fullName>
    </recommendedName>
</protein>
<accession>A0A1F8EBW2</accession>
<feature type="domain" description="Large ribosomal subunit protein uL5 N-terminal" evidence="7">
    <location>
        <begin position="24"/>
        <end position="80"/>
    </location>
</feature>
<dbReference type="Gene3D" id="3.30.1440.10">
    <property type="match status" value="1"/>
</dbReference>
<dbReference type="STRING" id="1802661.A2649_02420"/>
<evidence type="ECO:0000313" key="10">
    <source>
        <dbReference type="Proteomes" id="UP000176893"/>
    </source>
</evidence>
<evidence type="ECO:0000256" key="6">
    <source>
        <dbReference type="RuleBase" id="RU003930"/>
    </source>
</evidence>
<comment type="function">
    <text evidence="5">This is 1 of the proteins that bind and probably mediate the attachment of the 5S RNA into the large ribosomal subunit, where it forms part of the central protuberance. In the 70S ribosome it contacts protein S13 of the 30S subunit (bridge B1b), connecting the 2 subunits; this bridge is implicated in subunit movement. Contacts the P site tRNA; the 5S rRNA and some of its associated proteins might help stabilize positioning of ribosome-bound tRNAs.</text>
</comment>
<dbReference type="InterPro" id="IPR031309">
    <property type="entry name" value="Ribosomal_uL5_C"/>
</dbReference>
<evidence type="ECO:0000313" key="9">
    <source>
        <dbReference type="EMBL" id="OGM98411.1"/>
    </source>
</evidence>
<dbReference type="GO" id="GO:1990904">
    <property type="term" value="C:ribonucleoprotein complex"/>
    <property type="evidence" value="ECO:0007669"/>
    <property type="project" value="UniProtKB-KW"/>
</dbReference>
<evidence type="ECO:0000259" key="8">
    <source>
        <dbReference type="Pfam" id="PF00673"/>
    </source>
</evidence>
<dbReference type="GO" id="GO:0005840">
    <property type="term" value="C:ribosome"/>
    <property type="evidence" value="ECO:0007669"/>
    <property type="project" value="UniProtKB-KW"/>
</dbReference>
<comment type="similarity">
    <text evidence="1 5 6">Belongs to the universal ribosomal protein uL5 family.</text>
</comment>
<dbReference type="Proteomes" id="UP000176893">
    <property type="component" value="Unassembled WGS sequence"/>
</dbReference>
<dbReference type="EMBL" id="MGJB01000015">
    <property type="protein sequence ID" value="OGM98411.1"/>
    <property type="molecule type" value="Genomic_DNA"/>
</dbReference>
<sequence>MPRLQEKYRKTVIPAMQKAFGIKNVMAIPKIEKVVVNTGIGRLGKDEKTAERIAKELTLIVGQKPVFKKAKKSISGFKLREGVNVGIAVTLRGKRMYDFLDRLIAIALPRSRDFRGIDAKNFDKMGNLNFGIKESSIFPEINYENMKDVFGLEVTVVTTAKNREKGIELLKQMGLPIKKPAGASLQL</sequence>
<dbReference type="AlphaFoldDB" id="A0A1F8EBW2"/>
<dbReference type="NCBIfam" id="NF000585">
    <property type="entry name" value="PRK00010.1"/>
    <property type="match status" value="1"/>
</dbReference>
<organism evidence="9 10">
    <name type="scientific">Candidatus Yanofskybacteria bacterium RIFCSPHIGHO2_01_FULL_41_26</name>
    <dbReference type="NCBI Taxonomy" id="1802661"/>
    <lineage>
        <taxon>Bacteria</taxon>
        <taxon>Candidatus Yanofskyibacteriota</taxon>
    </lineage>
</organism>
<evidence type="ECO:0000256" key="3">
    <source>
        <dbReference type="ARBA" id="ARBA00023274"/>
    </source>
</evidence>